<keyword evidence="4" id="KW-1185">Reference proteome</keyword>
<dbReference type="Gene3D" id="3.20.20.80">
    <property type="entry name" value="Glycosidases"/>
    <property type="match status" value="1"/>
</dbReference>
<evidence type="ECO:0000259" key="2">
    <source>
        <dbReference type="PROSITE" id="PS51910"/>
    </source>
</evidence>
<dbReference type="PROSITE" id="PS51910">
    <property type="entry name" value="GH18_2"/>
    <property type="match status" value="1"/>
</dbReference>
<dbReference type="SUPFAM" id="SSF55383">
    <property type="entry name" value="Copper amine oxidase, domain N"/>
    <property type="match status" value="1"/>
</dbReference>
<accession>A0ABW5PGX2</accession>
<keyword evidence="1" id="KW-0732">Signal</keyword>
<dbReference type="Proteomes" id="UP001597541">
    <property type="component" value="Unassembled WGS sequence"/>
</dbReference>
<proteinExistence type="predicted"/>
<dbReference type="Pfam" id="PF07833">
    <property type="entry name" value="Cu_amine_oxidN1"/>
    <property type="match status" value="1"/>
</dbReference>
<evidence type="ECO:0000313" key="3">
    <source>
        <dbReference type="EMBL" id="MFD2613730.1"/>
    </source>
</evidence>
<dbReference type="Gene3D" id="3.30.457.10">
    <property type="entry name" value="Copper amine oxidase-like, N-terminal domain"/>
    <property type="match status" value="1"/>
</dbReference>
<dbReference type="RefSeq" id="WP_377603780.1">
    <property type="nucleotide sequence ID" value="NZ_JBHUME010000008.1"/>
</dbReference>
<feature type="signal peptide" evidence="1">
    <location>
        <begin position="1"/>
        <end position="43"/>
    </location>
</feature>
<comment type="caution">
    <text evidence="3">The sequence shown here is derived from an EMBL/GenBank/DDBJ whole genome shotgun (WGS) entry which is preliminary data.</text>
</comment>
<dbReference type="InterPro" id="IPR001223">
    <property type="entry name" value="Glyco_hydro18_cat"/>
</dbReference>
<gene>
    <name evidence="3" type="ORF">ACFSUF_14960</name>
</gene>
<organism evidence="3 4">
    <name type="scientific">Paenibacillus gansuensis</name>
    <dbReference type="NCBI Taxonomy" id="306542"/>
    <lineage>
        <taxon>Bacteria</taxon>
        <taxon>Bacillati</taxon>
        <taxon>Bacillota</taxon>
        <taxon>Bacilli</taxon>
        <taxon>Bacillales</taxon>
        <taxon>Paenibacillaceae</taxon>
        <taxon>Paenibacillus</taxon>
    </lineage>
</organism>
<evidence type="ECO:0000313" key="4">
    <source>
        <dbReference type="Proteomes" id="UP001597541"/>
    </source>
</evidence>
<dbReference type="Pfam" id="PF00704">
    <property type="entry name" value="Glyco_hydro_18"/>
    <property type="match status" value="1"/>
</dbReference>
<dbReference type="InterPro" id="IPR036582">
    <property type="entry name" value="Mao_N_sf"/>
</dbReference>
<sequence>MAKLDLHRDTDTTSTFHHIRKAAFLACTAILLTGALAVTPVQASSTAAASSAGSQTGVMLDGYALPFPSPPSFQKGVTMVPFRAIAEALNISVQWSSASKKVTANGIVDGKQRQVVLTIGRTTAVVDGSAMKLAAGPIQINGNVLVPLNFFSSQFGAQVSWNPGAKQVEILSPKRDLHTRAFYAIRSFSDVSLLPQFDSVSFGWTRLDAGARVVQNGAVFNWPQPSGEVTAESIVGDAAAAGTETYLMVFADDAQGELSKLLRDASLRDAAADELVRLASENGFQGIQLDFEGLGRKTVPASAAGLQKAADDQKELTDFVSVLSGKAKSQGLKLSLALQPLNGWFLGYDYAKLGAMADDIVVMAYAYGDEKSPEPLRSIDEAIRLTLKQVPKEKVMLGVSFASENETSLPKVIGLAKRYNLKGAAFWRLGLPSQAEIQAVQKSVE</sequence>
<dbReference type="EMBL" id="JBHUME010000008">
    <property type="protein sequence ID" value="MFD2613730.1"/>
    <property type="molecule type" value="Genomic_DNA"/>
</dbReference>
<dbReference type="PANTHER" id="PTHR46066:SF2">
    <property type="entry name" value="CHITINASE DOMAIN-CONTAINING PROTEIN 1"/>
    <property type="match status" value="1"/>
</dbReference>
<dbReference type="InterPro" id="IPR017853">
    <property type="entry name" value="GH"/>
</dbReference>
<evidence type="ECO:0000256" key="1">
    <source>
        <dbReference type="SAM" id="SignalP"/>
    </source>
</evidence>
<feature type="chain" id="PRO_5047345030" evidence="1">
    <location>
        <begin position="44"/>
        <end position="445"/>
    </location>
</feature>
<name>A0ABW5PGX2_9BACL</name>
<dbReference type="InterPro" id="IPR012854">
    <property type="entry name" value="Cu_amine_oxidase-like_N"/>
</dbReference>
<protein>
    <submittedName>
        <fullName evidence="3">Stalk domain-containing protein</fullName>
    </submittedName>
</protein>
<reference evidence="4" key="1">
    <citation type="journal article" date="2019" name="Int. J. Syst. Evol. Microbiol.">
        <title>The Global Catalogue of Microorganisms (GCM) 10K type strain sequencing project: providing services to taxonomists for standard genome sequencing and annotation.</title>
        <authorList>
            <consortium name="The Broad Institute Genomics Platform"/>
            <consortium name="The Broad Institute Genome Sequencing Center for Infectious Disease"/>
            <person name="Wu L."/>
            <person name="Ma J."/>
        </authorList>
    </citation>
    <scope>NUCLEOTIDE SEQUENCE [LARGE SCALE GENOMIC DNA]</scope>
    <source>
        <strain evidence="4">KCTC 3950</strain>
    </source>
</reference>
<dbReference type="SUPFAM" id="SSF51445">
    <property type="entry name" value="(Trans)glycosidases"/>
    <property type="match status" value="1"/>
</dbReference>
<dbReference type="PANTHER" id="PTHR46066">
    <property type="entry name" value="CHITINASE DOMAIN-CONTAINING PROTEIN 1 FAMILY MEMBER"/>
    <property type="match status" value="1"/>
</dbReference>
<feature type="domain" description="GH18" evidence="2">
    <location>
        <begin position="177"/>
        <end position="444"/>
    </location>
</feature>